<dbReference type="InterPro" id="IPR036390">
    <property type="entry name" value="WH_DNA-bd_sf"/>
</dbReference>
<keyword evidence="2" id="KW-0678">Repressor</keyword>
<keyword evidence="6" id="KW-0804">Transcription</keyword>
<comment type="caution">
    <text evidence="8">The sequence shown here is derived from an EMBL/GenBank/DDBJ whole genome shotgun (WGS) entry which is preliminary data.</text>
</comment>
<dbReference type="GO" id="GO:0045892">
    <property type="term" value="P:negative regulation of DNA-templated transcription"/>
    <property type="evidence" value="ECO:0007669"/>
    <property type="project" value="TreeGrafter"/>
</dbReference>
<dbReference type="OrthoDB" id="8659436at2"/>
<dbReference type="GO" id="GO:0003700">
    <property type="term" value="F:DNA-binding transcription factor activity"/>
    <property type="evidence" value="ECO:0007669"/>
    <property type="project" value="InterPro"/>
</dbReference>
<feature type="binding site" evidence="7">
    <location>
        <position position="133"/>
    </location>
    <ligand>
        <name>Zn(2+)</name>
        <dbReference type="ChEBI" id="CHEBI:29105"/>
    </ligand>
</feature>
<dbReference type="EMBL" id="SJZB01000026">
    <property type="protein sequence ID" value="TCJ15499.1"/>
    <property type="molecule type" value="Genomic_DNA"/>
</dbReference>
<dbReference type="PANTHER" id="PTHR33202">
    <property type="entry name" value="ZINC UPTAKE REGULATION PROTEIN"/>
    <property type="match status" value="1"/>
</dbReference>
<dbReference type="InterPro" id="IPR036388">
    <property type="entry name" value="WH-like_DNA-bd_sf"/>
</dbReference>
<dbReference type="AlphaFoldDB" id="A0A4R1BEF9"/>
<evidence type="ECO:0000256" key="3">
    <source>
        <dbReference type="ARBA" id="ARBA00022833"/>
    </source>
</evidence>
<comment type="cofactor">
    <cofactor evidence="7">
        <name>Zn(2+)</name>
        <dbReference type="ChEBI" id="CHEBI:29105"/>
    </cofactor>
    <text evidence="7">Binds 1 zinc ion per subunit.</text>
</comment>
<evidence type="ECO:0000313" key="9">
    <source>
        <dbReference type="Proteomes" id="UP000295443"/>
    </source>
</evidence>
<accession>A0A4R1BEF9</accession>
<dbReference type="Gene3D" id="3.30.1490.190">
    <property type="match status" value="1"/>
</dbReference>
<keyword evidence="4" id="KW-0805">Transcription regulation</keyword>
<evidence type="ECO:0000256" key="2">
    <source>
        <dbReference type="ARBA" id="ARBA00022491"/>
    </source>
</evidence>
<dbReference type="Proteomes" id="UP000295443">
    <property type="component" value="Unassembled WGS sequence"/>
</dbReference>
<name>A0A4R1BEF9_9PROT</name>
<comment type="similarity">
    <text evidence="1">Belongs to the Fur family.</text>
</comment>
<evidence type="ECO:0000256" key="4">
    <source>
        <dbReference type="ARBA" id="ARBA00023015"/>
    </source>
</evidence>
<dbReference type="GO" id="GO:0008270">
    <property type="term" value="F:zinc ion binding"/>
    <property type="evidence" value="ECO:0007669"/>
    <property type="project" value="TreeGrafter"/>
</dbReference>
<evidence type="ECO:0000256" key="1">
    <source>
        <dbReference type="ARBA" id="ARBA00007957"/>
    </source>
</evidence>
<keyword evidence="7" id="KW-0479">Metal-binding</keyword>
<gene>
    <name evidence="8" type="ORF">EZJ19_06600</name>
</gene>
<keyword evidence="5" id="KW-0238">DNA-binding</keyword>
<feature type="binding site" evidence="7">
    <location>
        <position position="93"/>
    </location>
    <ligand>
        <name>Zn(2+)</name>
        <dbReference type="ChEBI" id="CHEBI:29105"/>
    </ligand>
</feature>
<dbReference type="InterPro" id="IPR043135">
    <property type="entry name" value="Fur_C"/>
</dbReference>
<evidence type="ECO:0000256" key="5">
    <source>
        <dbReference type="ARBA" id="ARBA00023125"/>
    </source>
</evidence>
<dbReference type="Pfam" id="PF01475">
    <property type="entry name" value="FUR"/>
    <property type="match status" value="1"/>
</dbReference>
<dbReference type="RefSeq" id="WP_131445826.1">
    <property type="nucleotide sequence ID" value="NZ_SJZB01000026.1"/>
</dbReference>
<organism evidence="8 9">
    <name type="scientific">Parasulfuritortus cantonensis</name>
    <dbReference type="NCBI Taxonomy" id="2528202"/>
    <lineage>
        <taxon>Bacteria</taxon>
        <taxon>Pseudomonadati</taxon>
        <taxon>Pseudomonadota</taxon>
        <taxon>Betaproteobacteria</taxon>
        <taxon>Nitrosomonadales</taxon>
        <taxon>Thiobacillaceae</taxon>
        <taxon>Parasulfuritortus</taxon>
    </lineage>
</organism>
<evidence type="ECO:0000256" key="7">
    <source>
        <dbReference type="PIRSR" id="PIRSR602481-1"/>
    </source>
</evidence>
<reference evidence="8 9" key="1">
    <citation type="submission" date="2019-03" db="EMBL/GenBank/DDBJ databases">
        <title>Genome sequence of Thiobacillaceae bacterium LSR1, a sulfur-oxidizing bacterium isolated from freshwater sediment.</title>
        <authorList>
            <person name="Li S."/>
        </authorList>
    </citation>
    <scope>NUCLEOTIDE SEQUENCE [LARGE SCALE GENOMIC DNA]</scope>
    <source>
        <strain evidence="8 9">LSR1</strain>
    </source>
</reference>
<feature type="binding site" evidence="7">
    <location>
        <position position="130"/>
    </location>
    <ligand>
        <name>Zn(2+)</name>
        <dbReference type="ChEBI" id="CHEBI:29105"/>
    </ligand>
</feature>
<keyword evidence="3 7" id="KW-0862">Zinc</keyword>
<protein>
    <submittedName>
        <fullName evidence="8">Transcriptional repressor</fullName>
    </submittedName>
</protein>
<dbReference type="SUPFAM" id="SSF46785">
    <property type="entry name" value="Winged helix' DNA-binding domain"/>
    <property type="match status" value="1"/>
</dbReference>
<dbReference type="Gene3D" id="1.10.10.10">
    <property type="entry name" value="Winged helix-like DNA-binding domain superfamily/Winged helix DNA-binding domain"/>
    <property type="match status" value="1"/>
</dbReference>
<dbReference type="InterPro" id="IPR002481">
    <property type="entry name" value="FUR"/>
</dbReference>
<keyword evidence="9" id="KW-1185">Reference proteome</keyword>
<dbReference type="GO" id="GO:1900376">
    <property type="term" value="P:regulation of secondary metabolite biosynthetic process"/>
    <property type="evidence" value="ECO:0007669"/>
    <property type="project" value="TreeGrafter"/>
</dbReference>
<dbReference type="GO" id="GO:0000976">
    <property type="term" value="F:transcription cis-regulatory region binding"/>
    <property type="evidence" value="ECO:0007669"/>
    <property type="project" value="TreeGrafter"/>
</dbReference>
<feature type="binding site" evidence="7">
    <location>
        <position position="96"/>
    </location>
    <ligand>
        <name>Zn(2+)</name>
        <dbReference type="ChEBI" id="CHEBI:29105"/>
    </ligand>
</feature>
<proteinExistence type="inferred from homology"/>
<sequence>MASQAELLIRPHGRATPARRRVLEVLLGAAHAMSHAEIEAELETDVCPDRVTLYRVLDWLVSKRLAHKIAGDDRAWRFNAVAADGHGHAHFHCTRCGQVYCLSELQPAFAFSLPPGYRFDSAELTIQGLCPRCSEAA</sequence>
<evidence type="ECO:0000256" key="6">
    <source>
        <dbReference type="ARBA" id="ARBA00023163"/>
    </source>
</evidence>
<evidence type="ECO:0000313" key="8">
    <source>
        <dbReference type="EMBL" id="TCJ15499.1"/>
    </source>
</evidence>
<dbReference type="PANTHER" id="PTHR33202:SF7">
    <property type="entry name" value="FERRIC UPTAKE REGULATION PROTEIN"/>
    <property type="match status" value="1"/>
</dbReference>